<dbReference type="Pfam" id="PF13771">
    <property type="entry name" value="zf-HC5HC2H"/>
    <property type="match status" value="1"/>
</dbReference>
<sequence length="763" mass="81867">MKSLVSNVLRSSTSTVSSDSTLDNSHINAILRQSIPRAILGSTHLTPSCEMVSDSITGSFHYFDEHSVGAGGLILDAKVSSDVFLGHRMPLLPSFTDNKAVNRLSVTTDFPRNDTSQFRSYSNSPPPPALSPANSSPRPSAGQFNQTASPSPPIIVAEIGGQSSASSRATSEKGSNTGRTADYFLATSIPPRFKEIRNHAGKSLTVPEITPTSSSSPSSSSSTSSSALNDRVEYVANGLPILEKISIALGSPLRNLAESNQSTQHKDDKAMGRGSCIGSPIIPELSTSVFEHFKDLSASLRPTVLADRLENVENLADVLKPQEQPFVSRRKSTARGRGGGRRRSRLKNRKVDSDSDFEVRGTRFGRTSRGRRLGPRVADKRGSSRRSRLITPNKSSDLPRPRASAETTFNRRYLESPFLCLCQSGGTVSSISQAVQRLHHHHRYASSAQQDHTIASCSTDASAVATSHPAHLICPALQDLSCSQNGVNSLYAQSSIPSNCPLNTSARGADPLLVNPVVENSESRTLFSTLTYKPATQMKNRDNCSFDAASAGVWLCAFCGKDNSFLELGSLYGPYWVAETECGQLPTEMVAPKELPFATGSSKPSDTNSSVERLPKRARSGVVTSAVTRSGAAASQGQPTVSKTGTLRLVIKARTNRTAQSAAKPAADLFRIGPTGEVWFHLECVLWAPGTCIQGNGTVTGLGEALQLSLSTLCSHCDKPGAILSCCSRGCDLSYHYYCARLAGCKLNDEQYTIMCKKHQIYS</sequence>
<name>A0A8T1MHW4_CLOSI</name>
<feature type="compositionally biased region" description="Low complexity" evidence="5">
    <location>
        <begin position="210"/>
        <end position="226"/>
    </location>
</feature>
<feature type="region of interest" description="Disordered" evidence="5">
    <location>
        <begin position="201"/>
        <end position="227"/>
    </location>
</feature>
<evidence type="ECO:0000256" key="4">
    <source>
        <dbReference type="ARBA" id="ARBA00022833"/>
    </source>
</evidence>
<keyword evidence="2" id="KW-0479">Metal-binding</keyword>
<evidence type="ECO:0000313" key="7">
    <source>
        <dbReference type="EMBL" id="KAG5448446.1"/>
    </source>
</evidence>
<evidence type="ECO:0000256" key="2">
    <source>
        <dbReference type="ARBA" id="ARBA00022723"/>
    </source>
</evidence>
<keyword evidence="8" id="KW-1185">Reference proteome</keyword>
<feature type="compositionally biased region" description="Basic residues" evidence="5">
    <location>
        <begin position="328"/>
        <end position="348"/>
    </location>
</feature>
<dbReference type="OrthoDB" id="10029243at2759"/>
<keyword evidence="7" id="KW-0378">Hydrolase</keyword>
<keyword evidence="4" id="KW-0862">Zinc</keyword>
<dbReference type="EMBL" id="NIRI02000042">
    <property type="protein sequence ID" value="KAG5448446.1"/>
    <property type="molecule type" value="Genomic_DNA"/>
</dbReference>
<dbReference type="Proteomes" id="UP000286415">
    <property type="component" value="Unassembled WGS sequence"/>
</dbReference>
<dbReference type="PANTHER" id="PTHR14955:SF4">
    <property type="entry name" value="PHD-TYPE DOMAIN-CONTAINING PROTEIN"/>
    <property type="match status" value="1"/>
</dbReference>
<feature type="compositionally biased region" description="Polar residues" evidence="5">
    <location>
        <begin position="599"/>
        <end position="611"/>
    </location>
</feature>
<dbReference type="GO" id="GO:0006357">
    <property type="term" value="P:regulation of transcription by RNA polymerase II"/>
    <property type="evidence" value="ECO:0007669"/>
    <property type="project" value="TreeGrafter"/>
</dbReference>
<keyword evidence="3" id="KW-0863">Zinc-finger</keyword>
<evidence type="ECO:0000313" key="8">
    <source>
        <dbReference type="Proteomes" id="UP000286415"/>
    </source>
</evidence>
<dbReference type="Gene3D" id="3.30.40.10">
    <property type="entry name" value="Zinc/RING finger domain, C3HC4 (zinc finger)"/>
    <property type="match status" value="1"/>
</dbReference>
<dbReference type="PANTHER" id="PTHR14955">
    <property type="entry name" value="RETINOIC ACID INDUCED 1/TRANSCRIPTION FACTOR 20"/>
    <property type="match status" value="1"/>
</dbReference>
<proteinExistence type="predicted"/>
<dbReference type="GO" id="GO:0004519">
    <property type="term" value="F:endonuclease activity"/>
    <property type="evidence" value="ECO:0007669"/>
    <property type="project" value="UniProtKB-KW"/>
</dbReference>
<evidence type="ECO:0000259" key="6">
    <source>
        <dbReference type="PROSITE" id="PS51805"/>
    </source>
</evidence>
<protein>
    <submittedName>
        <fullName evidence="7">Decapping endonuclease targeting mRNA</fullName>
    </submittedName>
</protein>
<evidence type="ECO:0000256" key="5">
    <source>
        <dbReference type="SAM" id="MobiDB-lite"/>
    </source>
</evidence>
<feature type="region of interest" description="Disordered" evidence="5">
    <location>
        <begin position="108"/>
        <end position="156"/>
    </location>
</feature>
<keyword evidence="7" id="KW-0255">Endonuclease</keyword>
<reference evidence="7 8" key="1">
    <citation type="journal article" date="2018" name="Biotechnol. Adv.">
        <title>Improved genomic resources and new bioinformatic workflow for the carcinogenic parasite Clonorchis sinensis: Biotechnological implications.</title>
        <authorList>
            <person name="Wang D."/>
            <person name="Korhonen P.K."/>
            <person name="Gasser R.B."/>
            <person name="Young N.D."/>
        </authorList>
    </citation>
    <scope>NUCLEOTIDE SEQUENCE [LARGE SCALE GENOMIC DNA]</scope>
    <source>
        <strain evidence="7">Cs-k2</strain>
    </source>
</reference>
<dbReference type="GO" id="GO:0005634">
    <property type="term" value="C:nucleus"/>
    <property type="evidence" value="ECO:0007669"/>
    <property type="project" value="TreeGrafter"/>
</dbReference>
<keyword evidence="1" id="KW-0597">Phosphoprotein</keyword>
<feature type="compositionally biased region" description="Low complexity" evidence="5">
    <location>
        <begin position="131"/>
        <end position="141"/>
    </location>
</feature>
<feature type="compositionally biased region" description="Basic and acidic residues" evidence="5">
    <location>
        <begin position="349"/>
        <end position="361"/>
    </location>
</feature>
<organism evidence="7 8">
    <name type="scientific">Clonorchis sinensis</name>
    <name type="common">Chinese liver fluke</name>
    <dbReference type="NCBI Taxonomy" id="79923"/>
    <lineage>
        <taxon>Eukaryota</taxon>
        <taxon>Metazoa</taxon>
        <taxon>Spiralia</taxon>
        <taxon>Lophotrochozoa</taxon>
        <taxon>Platyhelminthes</taxon>
        <taxon>Trematoda</taxon>
        <taxon>Digenea</taxon>
        <taxon>Opisthorchiida</taxon>
        <taxon>Opisthorchiata</taxon>
        <taxon>Opisthorchiidae</taxon>
        <taxon>Clonorchis</taxon>
    </lineage>
</organism>
<gene>
    <name evidence="7" type="ORF">CSKR_101888</name>
</gene>
<accession>A0A8T1MHW4</accession>
<dbReference type="GO" id="GO:0008270">
    <property type="term" value="F:zinc ion binding"/>
    <property type="evidence" value="ECO:0007669"/>
    <property type="project" value="UniProtKB-KW"/>
</dbReference>
<dbReference type="InterPro" id="IPR034732">
    <property type="entry name" value="EPHD"/>
</dbReference>
<reference evidence="7 8" key="2">
    <citation type="journal article" date="2021" name="Genomics">
        <title>High-quality reference genome for Clonorchis sinensis.</title>
        <authorList>
            <person name="Young N.D."/>
            <person name="Stroehlein A.J."/>
            <person name="Kinkar L."/>
            <person name="Wang T."/>
            <person name="Sohn W.M."/>
            <person name="Chang B.C.H."/>
            <person name="Kaur P."/>
            <person name="Weisz D."/>
            <person name="Dudchenko O."/>
            <person name="Aiden E.L."/>
            <person name="Korhonen P.K."/>
            <person name="Gasser R.B."/>
        </authorList>
    </citation>
    <scope>NUCLEOTIDE SEQUENCE [LARGE SCALE GENOMIC DNA]</scope>
    <source>
        <strain evidence="7">Cs-k2</strain>
    </source>
</reference>
<feature type="region of interest" description="Disordered" evidence="5">
    <location>
        <begin position="595"/>
        <end position="620"/>
    </location>
</feature>
<feature type="region of interest" description="Disordered" evidence="5">
    <location>
        <begin position="323"/>
        <end position="404"/>
    </location>
</feature>
<evidence type="ECO:0000256" key="1">
    <source>
        <dbReference type="ARBA" id="ARBA00022553"/>
    </source>
</evidence>
<dbReference type="InterPro" id="IPR001965">
    <property type="entry name" value="Znf_PHD"/>
</dbReference>
<comment type="caution">
    <text evidence="7">The sequence shown here is derived from an EMBL/GenBank/DDBJ whole genome shotgun (WGS) entry which is preliminary data.</text>
</comment>
<dbReference type="PROSITE" id="PS51805">
    <property type="entry name" value="EPHD"/>
    <property type="match status" value="1"/>
</dbReference>
<keyword evidence="7" id="KW-0540">Nuclease</keyword>
<feature type="compositionally biased region" description="Polar residues" evidence="5">
    <location>
        <begin position="108"/>
        <end position="119"/>
    </location>
</feature>
<evidence type="ECO:0000256" key="3">
    <source>
        <dbReference type="ARBA" id="ARBA00022771"/>
    </source>
</evidence>
<dbReference type="InterPro" id="IPR052440">
    <property type="entry name" value="Trans_Reg/Chrom_Remod"/>
</dbReference>
<dbReference type="SMART" id="SM00249">
    <property type="entry name" value="PHD"/>
    <property type="match status" value="1"/>
</dbReference>
<dbReference type="InterPro" id="IPR013083">
    <property type="entry name" value="Znf_RING/FYVE/PHD"/>
</dbReference>
<feature type="domain" description="PHD-type" evidence="6">
    <location>
        <begin position="655"/>
        <end position="760"/>
    </location>
</feature>
<dbReference type="AlphaFoldDB" id="A0A8T1MHW4"/>